<evidence type="ECO:0008006" key="4">
    <source>
        <dbReference type="Google" id="ProtNLM"/>
    </source>
</evidence>
<dbReference type="SUPFAM" id="SSF53474">
    <property type="entry name" value="alpha/beta-Hydrolases"/>
    <property type="match status" value="1"/>
</dbReference>
<evidence type="ECO:0000256" key="1">
    <source>
        <dbReference type="SAM" id="SignalP"/>
    </source>
</evidence>
<keyword evidence="1" id="KW-0732">Signal</keyword>
<organism evidence="2 3">
    <name type="scientific">Legionella dresdenensis</name>
    <dbReference type="NCBI Taxonomy" id="450200"/>
    <lineage>
        <taxon>Bacteria</taxon>
        <taxon>Pseudomonadati</taxon>
        <taxon>Pseudomonadota</taxon>
        <taxon>Gammaproteobacteria</taxon>
        <taxon>Legionellales</taxon>
        <taxon>Legionellaceae</taxon>
        <taxon>Legionella</taxon>
    </lineage>
</organism>
<protein>
    <recommendedName>
        <fullName evidence="4">Alpha/beta hydrolase family protein</fullName>
    </recommendedName>
</protein>
<evidence type="ECO:0000313" key="3">
    <source>
        <dbReference type="Proteomes" id="UP001595758"/>
    </source>
</evidence>
<keyword evidence="3" id="KW-1185">Reference proteome</keyword>
<feature type="chain" id="PRO_5046163090" description="Alpha/beta hydrolase family protein" evidence="1">
    <location>
        <begin position="20"/>
        <end position="366"/>
    </location>
</feature>
<dbReference type="Gene3D" id="3.40.50.1820">
    <property type="entry name" value="alpha/beta hydrolase"/>
    <property type="match status" value="1"/>
</dbReference>
<dbReference type="Proteomes" id="UP001595758">
    <property type="component" value="Unassembled WGS sequence"/>
</dbReference>
<accession>A0ABV8CDM0</accession>
<sequence>MKNKRFLIILMLITHSVFAQLYPHERIMHAAGAESLVYFQSADKTKPMIIFIPGDGHLARIFYGYPQGNPADFLNYWIHKKGYPFLALSYPSDNQVFNRIYPAFTISQWGEQIAAIAKKIIDENKLTNKIIIAGWSMGGAVEQTVSQAAQKQGLEIELFIGLSAVPPLPYVMQSGAFDVNTKRINNLADRSKLFPLCFEMLTEQSKDNGHAIVSYDIYRSQFTGNIPAALAAEGYWFKQGQIRKNIPLVIEDSGIFDFATTPWIALIVDDSPTTAKISLIDPYAWSFLRAEMINKNYLQKIEPSKLAPAQWQQLRTLVNNLPDYLKITVHGNHFFFVGEKGAKATADAIETLSGRVRAVKQQLEKL</sequence>
<dbReference type="InterPro" id="IPR029058">
    <property type="entry name" value="AB_hydrolase_fold"/>
</dbReference>
<gene>
    <name evidence="2" type="ORF">ACFORL_03000</name>
</gene>
<name>A0ABV8CDM0_9GAMM</name>
<feature type="signal peptide" evidence="1">
    <location>
        <begin position="1"/>
        <end position="19"/>
    </location>
</feature>
<dbReference type="RefSeq" id="WP_382340972.1">
    <property type="nucleotide sequence ID" value="NZ_JBHSAB010000002.1"/>
</dbReference>
<reference evidence="3" key="1">
    <citation type="journal article" date="2019" name="Int. J. Syst. Evol. Microbiol.">
        <title>The Global Catalogue of Microorganisms (GCM) 10K type strain sequencing project: providing services to taxonomists for standard genome sequencing and annotation.</title>
        <authorList>
            <consortium name="The Broad Institute Genomics Platform"/>
            <consortium name="The Broad Institute Genome Sequencing Center for Infectious Disease"/>
            <person name="Wu L."/>
            <person name="Ma J."/>
        </authorList>
    </citation>
    <scope>NUCLEOTIDE SEQUENCE [LARGE SCALE GENOMIC DNA]</scope>
    <source>
        <strain evidence="3">CCUG 59858</strain>
    </source>
</reference>
<comment type="caution">
    <text evidence="2">The sequence shown here is derived from an EMBL/GenBank/DDBJ whole genome shotgun (WGS) entry which is preliminary data.</text>
</comment>
<evidence type="ECO:0000313" key="2">
    <source>
        <dbReference type="EMBL" id="MFC3908047.1"/>
    </source>
</evidence>
<proteinExistence type="predicted"/>
<dbReference type="EMBL" id="JBHSAB010000002">
    <property type="protein sequence ID" value="MFC3908047.1"/>
    <property type="molecule type" value="Genomic_DNA"/>
</dbReference>